<dbReference type="SMART" id="SM00702">
    <property type="entry name" value="P4Hc"/>
    <property type="match status" value="1"/>
</dbReference>
<evidence type="ECO:0000256" key="1">
    <source>
        <dbReference type="ARBA" id="ARBA00001961"/>
    </source>
</evidence>
<dbReference type="EMBL" id="CAACVS010000683">
    <property type="protein sequence ID" value="VEU45084.1"/>
    <property type="molecule type" value="Genomic_DNA"/>
</dbReference>
<proteinExistence type="predicted"/>
<dbReference type="Proteomes" id="UP000291116">
    <property type="component" value="Unassembled WGS sequence"/>
</dbReference>
<keyword evidence="3" id="KW-0223">Dioxygenase</keyword>
<evidence type="ECO:0000313" key="7">
    <source>
        <dbReference type="EMBL" id="VEU45084.1"/>
    </source>
</evidence>
<dbReference type="InterPro" id="IPR044862">
    <property type="entry name" value="Pro_4_hyd_alph_FE2OG_OXY"/>
</dbReference>
<dbReference type="InterPro" id="IPR006620">
    <property type="entry name" value="Pro_4_hyd_alph"/>
</dbReference>
<dbReference type="AlphaFoldDB" id="A0A448ZSX1"/>
<comment type="cofactor">
    <cofactor evidence="1">
        <name>L-ascorbate</name>
        <dbReference type="ChEBI" id="CHEBI:38290"/>
    </cofactor>
</comment>
<reference evidence="7 8" key="1">
    <citation type="submission" date="2019-01" db="EMBL/GenBank/DDBJ databases">
        <authorList>
            <person name="Ferrante I. M."/>
        </authorList>
    </citation>
    <scope>NUCLEOTIDE SEQUENCE [LARGE SCALE GENOMIC DNA]</scope>
    <source>
        <strain evidence="7 8">B856</strain>
    </source>
</reference>
<evidence type="ECO:0000256" key="5">
    <source>
        <dbReference type="ARBA" id="ARBA00023004"/>
    </source>
</evidence>
<dbReference type="Gene3D" id="2.60.120.620">
    <property type="entry name" value="q2cbj1_9rhob like domain"/>
    <property type="match status" value="1"/>
</dbReference>
<feature type="domain" description="Fe2OG dioxygenase" evidence="6">
    <location>
        <begin position="362"/>
        <end position="473"/>
    </location>
</feature>
<keyword evidence="4" id="KW-0560">Oxidoreductase</keyword>
<protein>
    <recommendedName>
        <fullName evidence="6">Fe2OG dioxygenase domain-containing protein</fullName>
    </recommendedName>
</protein>
<keyword evidence="5" id="KW-0408">Iron</keyword>
<dbReference type="InterPro" id="IPR005123">
    <property type="entry name" value="Oxoglu/Fe-dep_dioxygenase_dom"/>
</dbReference>
<dbReference type="InterPro" id="IPR045054">
    <property type="entry name" value="P4HA-like"/>
</dbReference>
<gene>
    <name evidence="7" type="ORF">PSNMU_V1.4_AUG-EV-PASAV3_0122340</name>
</gene>
<evidence type="ECO:0000259" key="6">
    <source>
        <dbReference type="PROSITE" id="PS51471"/>
    </source>
</evidence>
<dbReference type="Pfam" id="PF13640">
    <property type="entry name" value="2OG-FeII_Oxy_3"/>
    <property type="match status" value="1"/>
</dbReference>
<keyword evidence="8" id="KW-1185">Reference proteome</keyword>
<dbReference type="GO" id="GO:0005506">
    <property type="term" value="F:iron ion binding"/>
    <property type="evidence" value="ECO:0007669"/>
    <property type="project" value="InterPro"/>
</dbReference>
<dbReference type="GO" id="GO:0004656">
    <property type="term" value="F:procollagen-proline 4-dioxygenase activity"/>
    <property type="evidence" value="ECO:0007669"/>
    <property type="project" value="TreeGrafter"/>
</dbReference>
<dbReference type="OrthoDB" id="420380at2759"/>
<dbReference type="PANTHER" id="PTHR10869">
    <property type="entry name" value="PROLYL 4-HYDROXYLASE ALPHA SUBUNIT"/>
    <property type="match status" value="1"/>
</dbReference>
<organism evidence="7 8">
    <name type="scientific">Pseudo-nitzschia multistriata</name>
    <dbReference type="NCBI Taxonomy" id="183589"/>
    <lineage>
        <taxon>Eukaryota</taxon>
        <taxon>Sar</taxon>
        <taxon>Stramenopiles</taxon>
        <taxon>Ochrophyta</taxon>
        <taxon>Bacillariophyta</taxon>
        <taxon>Bacillariophyceae</taxon>
        <taxon>Bacillariophycidae</taxon>
        <taxon>Bacillariales</taxon>
        <taxon>Bacillariaceae</taxon>
        <taxon>Pseudo-nitzschia</taxon>
    </lineage>
</organism>
<dbReference type="PROSITE" id="PS51471">
    <property type="entry name" value="FE2OG_OXY"/>
    <property type="match status" value="1"/>
</dbReference>
<dbReference type="PANTHER" id="PTHR10869:SF229">
    <property type="entry name" value="PROLYL 4-HYDROXYLASE ALPHA SUBUNIT DOMAIN-CONTAINING PROTEIN"/>
    <property type="match status" value="1"/>
</dbReference>
<evidence type="ECO:0000313" key="8">
    <source>
        <dbReference type="Proteomes" id="UP000291116"/>
    </source>
</evidence>
<accession>A0A448ZSX1</accession>
<evidence type="ECO:0000256" key="2">
    <source>
        <dbReference type="ARBA" id="ARBA00022723"/>
    </source>
</evidence>
<name>A0A448ZSX1_9STRA</name>
<dbReference type="GO" id="GO:0031418">
    <property type="term" value="F:L-ascorbic acid binding"/>
    <property type="evidence" value="ECO:0007669"/>
    <property type="project" value="InterPro"/>
</dbReference>
<sequence>MSAAAMASTIGAISDNVVSDRDLLTLGAYANSRNDQLININGGTSHSLLPALTAWQQQPETSASVPMQTFTVPNTTQYPAMVQQISAAHTQQQIINNLQPMAIPAIGIPIVPTDALQQNLFVQQQQQQQHIQQLQQQLHLEQLKQVQQQMQYPAVPISQQMPVVASPIPIIHNLIPENLQASALAASMNGTAGYAPALILPVNNNQKYVNALNNMMMLAAATSLSSNNAAAVAAATQLIPQQQYFQQEQQQQQQQQQPIVSIPLTVQELPSVLTPVFNGVNLAYPGVEPLGVDPPIYLVRDFLTHAECDFLIQAAEGAWQPAPVVGKGAGEISPSRTSSTCFLAREDLTDYMTKVSALTSKPVDHCELPQVGRYLPTQQYRHHSDAFDLSNEDGRRFAENGGQRVVTVLVYLNDCAQGGQTDFPVMNLKVSPRKGTAVVFFPATVDGYLDKRALHAALPAVDTKYVSQVWIRQHAYTGSPTKRLAQPMINVSYS</sequence>
<evidence type="ECO:0000256" key="3">
    <source>
        <dbReference type="ARBA" id="ARBA00022964"/>
    </source>
</evidence>
<evidence type="ECO:0000256" key="4">
    <source>
        <dbReference type="ARBA" id="ARBA00023002"/>
    </source>
</evidence>
<keyword evidence="2" id="KW-0479">Metal-binding</keyword>
<dbReference type="GO" id="GO:0005783">
    <property type="term" value="C:endoplasmic reticulum"/>
    <property type="evidence" value="ECO:0007669"/>
    <property type="project" value="TreeGrafter"/>
</dbReference>